<dbReference type="PROSITE" id="PS50249">
    <property type="entry name" value="MPN"/>
    <property type="match status" value="1"/>
</dbReference>
<evidence type="ECO:0000256" key="7">
    <source>
        <dbReference type="RuleBase" id="RU003797"/>
    </source>
</evidence>
<dbReference type="CDD" id="cd08071">
    <property type="entry name" value="MPN_DUF2466"/>
    <property type="match status" value="1"/>
</dbReference>
<dbReference type="GO" id="GO:0046872">
    <property type="term" value="F:metal ion binding"/>
    <property type="evidence" value="ECO:0007669"/>
    <property type="project" value="UniProtKB-KW"/>
</dbReference>
<dbReference type="GO" id="GO:0006508">
    <property type="term" value="P:proteolysis"/>
    <property type="evidence" value="ECO:0007669"/>
    <property type="project" value="UniProtKB-KW"/>
</dbReference>
<dbReference type="InterPro" id="IPR037518">
    <property type="entry name" value="MPN"/>
</dbReference>
<evidence type="ECO:0000256" key="5">
    <source>
        <dbReference type="ARBA" id="ARBA00022833"/>
    </source>
</evidence>
<keyword evidence="5" id="KW-0862">Zinc</keyword>
<dbReference type="Gene3D" id="3.40.140.10">
    <property type="entry name" value="Cytidine Deaminase, domain 2"/>
    <property type="match status" value="1"/>
</dbReference>
<dbReference type="AlphaFoldDB" id="G8PCK3"/>
<dbReference type="InterPro" id="IPR020891">
    <property type="entry name" value="UPF0758_CS"/>
</dbReference>
<evidence type="ECO:0000256" key="3">
    <source>
        <dbReference type="ARBA" id="ARBA00022723"/>
    </source>
</evidence>
<dbReference type="NCBIfam" id="TIGR00608">
    <property type="entry name" value="radc"/>
    <property type="match status" value="1"/>
</dbReference>
<keyword evidence="6" id="KW-0482">Metalloprotease</keyword>
<feature type="domain" description="MPN" evidence="8">
    <location>
        <begin position="99"/>
        <end position="221"/>
    </location>
</feature>
<dbReference type="HOGENOM" id="CLU_073529_0_2_9"/>
<dbReference type="KEGG" id="pce:PECL_696"/>
<sequence>MDKIIMEQSLKKQIDIGSEGLSNEELLRIFVTAVTPDIAVAGTLKSFWKRVGDIGFYRLLNNTEQMKVFGEDLSLARALSCGIELGRRIQKSPITTIGTAFGSRHLAQQMINRFQKKNQEELYLLCLDTKNKIKWEKMIFKGGLNSASVHPREIMTEAFRVSANSIILVHNHPSGSEKPSGNDIEFTKRMKQVGKLMGIELLDHLIVGDTKYWSAAESKILG</sequence>
<dbReference type="Proteomes" id="UP000005444">
    <property type="component" value="Chromosome"/>
</dbReference>
<evidence type="ECO:0000313" key="10">
    <source>
        <dbReference type="Proteomes" id="UP000005444"/>
    </source>
</evidence>
<organism evidence="9 10">
    <name type="scientific">Pediococcus claussenii (strain ATCC BAA-344 / DSM 14800 / JCM 18046 / KCTC 3811 / LMG 21948 / P06)</name>
    <dbReference type="NCBI Taxonomy" id="701521"/>
    <lineage>
        <taxon>Bacteria</taxon>
        <taxon>Bacillati</taxon>
        <taxon>Bacillota</taxon>
        <taxon>Bacilli</taxon>
        <taxon>Lactobacillales</taxon>
        <taxon>Lactobacillaceae</taxon>
        <taxon>Pediococcus</taxon>
    </lineage>
</organism>
<evidence type="ECO:0000256" key="2">
    <source>
        <dbReference type="ARBA" id="ARBA00022670"/>
    </source>
</evidence>
<dbReference type="STRING" id="701521.PECL_696"/>
<dbReference type="eggNOG" id="COG2003">
    <property type="taxonomic scope" value="Bacteria"/>
</dbReference>
<dbReference type="Pfam" id="PF04002">
    <property type="entry name" value="RadC"/>
    <property type="match status" value="1"/>
</dbReference>
<dbReference type="InterPro" id="IPR001405">
    <property type="entry name" value="UPF0758"/>
</dbReference>
<dbReference type="PANTHER" id="PTHR30471">
    <property type="entry name" value="DNA REPAIR PROTEIN RADC"/>
    <property type="match status" value="1"/>
</dbReference>
<dbReference type="GO" id="GO:0008237">
    <property type="term" value="F:metallopeptidase activity"/>
    <property type="evidence" value="ECO:0007669"/>
    <property type="project" value="UniProtKB-KW"/>
</dbReference>
<evidence type="ECO:0000259" key="8">
    <source>
        <dbReference type="PROSITE" id="PS50249"/>
    </source>
</evidence>
<keyword evidence="10" id="KW-1185">Reference proteome</keyword>
<dbReference type="RefSeq" id="WP_014215185.1">
    <property type="nucleotide sequence ID" value="NC_016605.1"/>
</dbReference>
<keyword evidence="4" id="KW-0378">Hydrolase</keyword>
<evidence type="ECO:0000256" key="1">
    <source>
        <dbReference type="ARBA" id="ARBA00010243"/>
    </source>
</evidence>
<evidence type="ECO:0000256" key="6">
    <source>
        <dbReference type="ARBA" id="ARBA00023049"/>
    </source>
</evidence>
<dbReference type="SUPFAM" id="SSF102712">
    <property type="entry name" value="JAB1/MPN domain"/>
    <property type="match status" value="1"/>
</dbReference>
<reference evidence="9 10" key="1">
    <citation type="journal article" date="2012" name="J. Bacteriol.">
        <title>Complete Genome Sequence of the Beer Spoilage Organism Pediococcus claussenii ATCC BAA-344T.</title>
        <authorList>
            <person name="Pittet V."/>
            <person name="Abegunde T."/>
            <person name="Marfleet T."/>
            <person name="Haakensen M."/>
            <person name="Morrow K."/>
            <person name="Jayaprakash T."/>
            <person name="Schroeder K."/>
            <person name="Trost B."/>
            <person name="Byrns S."/>
            <person name="Bergsveinson J."/>
            <person name="Kusalik A."/>
            <person name="Ziola B."/>
        </authorList>
    </citation>
    <scope>NUCLEOTIDE SEQUENCE [LARGE SCALE GENOMIC DNA]</scope>
    <source>
        <strain evidence="9 10">ATCC BAA-344</strain>
    </source>
</reference>
<evidence type="ECO:0000313" key="9">
    <source>
        <dbReference type="EMBL" id="AEV94988.1"/>
    </source>
</evidence>
<proteinExistence type="inferred from homology"/>
<name>G8PCK3_PEDCP</name>
<accession>G8PCK3</accession>
<comment type="similarity">
    <text evidence="1 7">Belongs to the UPF0758 family.</text>
</comment>
<gene>
    <name evidence="9" type="ordered locus">PECL_696</name>
</gene>
<keyword evidence="2" id="KW-0645">Protease</keyword>
<dbReference type="PATRIC" id="fig|701521.8.peg.665"/>
<keyword evidence="3" id="KW-0479">Metal-binding</keyword>
<dbReference type="PROSITE" id="PS01302">
    <property type="entry name" value="UPF0758"/>
    <property type="match status" value="1"/>
</dbReference>
<dbReference type="InterPro" id="IPR025657">
    <property type="entry name" value="RadC_JAB"/>
</dbReference>
<dbReference type="PANTHER" id="PTHR30471:SF3">
    <property type="entry name" value="UPF0758 PROTEIN YEES-RELATED"/>
    <property type="match status" value="1"/>
</dbReference>
<evidence type="ECO:0000256" key="4">
    <source>
        <dbReference type="ARBA" id="ARBA00022801"/>
    </source>
</evidence>
<protein>
    <submittedName>
        <fullName evidence="9">DNA repair RadC family protein</fullName>
    </submittedName>
</protein>
<dbReference type="EMBL" id="CP003137">
    <property type="protein sequence ID" value="AEV94988.1"/>
    <property type="molecule type" value="Genomic_DNA"/>
</dbReference>